<dbReference type="Gene3D" id="3.90.380.10">
    <property type="entry name" value="Naphthalene 1,2-dioxygenase Alpha Subunit, Chain A, domain 1"/>
    <property type="match status" value="1"/>
</dbReference>
<dbReference type="EMBL" id="JBHTIK010000002">
    <property type="protein sequence ID" value="MFD0847325.1"/>
    <property type="molecule type" value="Genomic_DNA"/>
</dbReference>
<dbReference type="PANTHER" id="PTHR21266">
    <property type="entry name" value="IRON-SULFUR DOMAIN CONTAINING PROTEIN"/>
    <property type="match status" value="1"/>
</dbReference>
<evidence type="ECO:0000256" key="4">
    <source>
        <dbReference type="ARBA" id="ARBA00023004"/>
    </source>
</evidence>
<evidence type="ECO:0000256" key="1">
    <source>
        <dbReference type="ARBA" id="ARBA00022714"/>
    </source>
</evidence>
<keyword evidence="1" id="KW-0001">2Fe-2S</keyword>
<protein>
    <submittedName>
        <fullName evidence="7">Rieske 2Fe-2S domain-containing protein</fullName>
    </submittedName>
</protein>
<keyword evidence="4" id="KW-0408">Iron</keyword>
<dbReference type="InterPro" id="IPR044043">
    <property type="entry name" value="VanA_C_cat"/>
</dbReference>
<dbReference type="InterPro" id="IPR036922">
    <property type="entry name" value="Rieske_2Fe-2S_sf"/>
</dbReference>
<evidence type="ECO:0000313" key="7">
    <source>
        <dbReference type="EMBL" id="MFD0847325.1"/>
    </source>
</evidence>
<dbReference type="Pfam" id="PF19112">
    <property type="entry name" value="VanA_C"/>
    <property type="match status" value="1"/>
</dbReference>
<dbReference type="PANTHER" id="PTHR21266:SF60">
    <property type="entry name" value="3-KETOSTEROID-9-ALPHA-MONOOXYGENASE, OXYGENASE COMPONENT"/>
    <property type="match status" value="1"/>
</dbReference>
<dbReference type="InterPro" id="IPR017941">
    <property type="entry name" value="Rieske_2Fe-2S"/>
</dbReference>
<evidence type="ECO:0000256" key="2">
    <source>
        <dbReference type="ARBA" id="ARBA00022723"/>
    </source>
</evidence>
<reference evidence="8" key="1">
    <citation type="journal article" date="2019" name="Int. J. Syst. Evol. Microbiol.">
        <title>The Global Catalogue of Microorganisms (GCM) 10K type strain sequencing project: providing services to taxonomists for standard genome sequencing and annotation.</title>
        <authorList>
            <consortium name="The Broad Institute Genomics Platform"/>
            <consortium name="The Broad Institute Genome Sequencing Center for Infectious Disease"/>
            <person name="Wu L."/>
            <person name="Ma J."/>
        </authorList>
    </citation>
    <scope>NUCLEOTIDE SEQUENCE [LARGE SCALE GENOMIC DNA]</scope>
    <source>
        <strain evidence="8">CCUG 52537</strain>
    </source>
</reference>
<proteinExistence type="predicted"/>
<evidence type="ECO:0000313" key="8">
    <source>
        <dbReference type="Proteomes" id="UP001597124"/>
    </source>
</evidence>
<dbReference type="SUPFAM" id="SSF55961">
    <property type="entry name" value="Bet v1-like"/>
    <property type="match status" value="1"/>
</dbReference>
<dbReference type="InterPro" id="IPR050584">
    <property type="entry name" value="Cholesterol_7-desaturase"/>
</dbReference>
<evidence type="ECO:0000256" key="5">
    <source>
        <dbReference type="ARBA" id="ARBA00023014"/>
    </source>
</evidence>
<organism evidence="7 8">
    <name type="scientific">Sphingosinicella xenopeptidilytica</name>
    <dbReference type="NCBI Taxonomy" id="364098"/>
    <lineage>
        <taxon>Bacteria</taxon>
        <taxon>Pseudomonadati</taxon>
        <taxon>Pseudomonadota</taxon>
        <taxon>Alphaproteobacteria</taxon>
        <taxon>Sphingomonadales</taxon>
        <taxon>Sphingosinicellaceae</taxon>
        <taxon>Sphingosinicella</taxon>
    </lineage>
</organism>
<dbReference type="Proteomes" id="UP001597124">
    <property type="component" value="Unassembled WGS sequence"/>
</dbReference>
<dbReference type="SUPFAM" id="SSF50022">
    <property type="entry name" value="ISP domain"/>
    <property type="match status" value="1"/>
</dbReference>
<dbReference type="PROSITE" id="PS51296">
    <property type="entry name" value="RIESKE"/>
    <property type="match status" value="1"/>
</dbReference>
<name>A0ABW3BYK9_SPHXN</name>
<keyword evidence="5" id="KW-0411">Iron-sulfur</keyword>
<dbReference type="RefSeq" id="WP_381486140.1">
    <property type="nucleotide sequence ID" value="NZ_JBHTIK010000002.1"/>
</dbReference>
<dbReference type="CDD" id="cd08878">
    <property type="entry name" value="RHO_alpha_C_DMO-like"/>
    <property type="match status" value="1"/>
</dbReference>
<comment type="caution">
    <text evidence="7">The sequence shown here is derived from an EMBL/GenBank/DDBJ whole genome shotgun (WGS) entry which is preliminary data.</text>
</comment>
<evidence type="ECO:0000259" key="6">
    <source>
        <dbReference type="PROSITE" id="PS51296"/>
    </source>
</evidence>
<gene>
    <name evidence="7" type="ORF">ACFQ00_03235</name>
</gene>
<dbReference type="Pfam" id="PF00355">
    <property type="entry name" value="Rieske"/>
    <property type="match status" value="1"/>
</dbReference>
<feature type="domain" description="Rieske" evidence="6">
    <location>
        <begin position="7"/>
        <end position="109"/>
    </location>
</feature>
<keyword evidence="8" id="KW-1185">Reference proteome</keyword>
<keyword evidence="3" id="KW-0560">Oxidoreductase</keyword>
<keyword evidence="2" id="KW-0479">Metal-binding</keyword>
<accession>A0ABW3BYK9</accession>
<evidence type="ECO:0000256" key="3">
    <source>
        <dbReference type="ARBA" id="ARBA00023002"/>
    </source>
</evidence>
<dbReference type="Gene3D" id="2.102.10.10">
    <property type="entry name" value="Rieske [2Fe-2S] iron-sulphur domain"/>
    <property type="match status" value="1"/>
</dbReference>
<sequence length="346" mass="38415">MFARNCWYVAAWSHLLPAGTVIGRQILDEPIALYRTESGALVAMEDRCPHRLAPLSLGCVQGEQLQCRYHGLTFDMAGRCIGVPGAEKIPPGTNARTFPVAECDGWIWVWLGAPGAANEALIPRGFDLADRRFTMRYGEISYAADYQLVNDNLCDLSHLDFLHKTTLGGATAGGWSDQPPRVTPLERGVHIERWLKDRPVNPGGTDLTDIWSCYDFSAPGILVMRTTFYPRGAAERCGLAAPPDDLAPLLRRVDQQAVTPTGKKSCTYLFAAGFEGMTPSPVAMERMYKIVMDAFAEDRTMIEAQQRIWDLTPASRRNAFLPSDKAPHLFRKMLARLINQELKVSS</sequence>